<evidence type="ECO:0000313" key="3">
    <source>
        <dbReference type="Proteomes" id="UP000608579"/>
    </source>
</evidence>
<dbReference type="CDD" id="cd04333">
    <property type="entry name" value="ProX_deacylase"/>
    <property type="match status" value="1"/>
</dbReference>
<organism evidence="2 3">
    <name type="scientific">Caldiarchaeum subterraneum</name>
    <dbReference type="NCBI Taxonomy" id="311458"/>
    <lineage>
        <taxon>Archaea</taxon>
        <taxon>Nitrososphaerota</taxon>
        <taxon>Candidatus Caldarchaeales</taxon>
        <taxon>Candidatus Caldarchaeaceae</taxon>
        <taxon>Candidatus Caldarchaeum</taxon>
    </lineage>
</organism>
<sequence>MLGPDELAKYMRENGIEGEIIRLGPSSAKTSSSAAKAVGCDVAQIAKSIVLKGGESYYVVVLSGDRKIDIGRASAFLNEETRLARAGEILEQTGYPVGGVPPFGHANPLKILVDKSLLRFEEVYSSGGSEDTLLRIKVRELVRAAEACGGCVVDFSV</sequence>
<comment type="caution">
    <text evidence="2">The sequence shown here is derived from an EMBL/GenBank/DDBJ whole genome shotgun (WGS) entry which is preliminary data.</text>
</comment>
<dbReference type="Gene3D" id="3.90.960.10">
    <property type="entry name" value="YbaK/aminoacyl-tRNA synthetase-associated domain"/>
    <property type="match status" value="1"/>
</dbReference>
<dbReference type="PANTHER" id="PTHR30411:SF1">
    <property type="entry name" value="CYTOPLASMIC PROTEIN"/>
    <property type="match status" value="1"/>
</dbReference>
<feature type="domain" description="YbaK/aminoacyl-tRNA synthetase-associated" evidence="1">
    <location>
        <begin position="27"/>
        <end position="143"/>
    </location>
</feature>
<dbReference type="InterPro" id="IPR036754">
    <property type="entry name" value="YbaK/aa-tRNA-synt-asso_dom_sf"/>
</dbReference>
<dbReference type="Pfam" id="PF04073">
    <property type="entry name" value="tRNA_edit"/>
    <property type="match status" value="1"/>
</dbReference>
<dbReference type="EMBL" id="DQVM01000046">
    <property type="protein sequence ID" value="HIQ29418.1"/>
    <property type="molecule type" value="Genomic_DNA"/>
</dbReference>
<gene>
    <name evidence="2" type="ORF">EYH45_02510</name>
</gene>
<proteinExistence type="predicted"/>
<evidence type="ECO:0000313" key="2">
    <source>
        <dbReference type="EMBL" id="HIQ29418.1"/>
    </source>
</evidence>
<accession>A0A833A3E8</accession>
<protein>
    <submittedName>
        <fullName evidence="2">YbaK/EbsC family protein</fullName>
    </submittedName>
</protein>
<reference evidence="2" key="1">
    <citation type="journal article" date="2020" name="ISME J.">
        <title>Gammaproteobacteria mediating utilization of methyl-, sulfur- and petroleum organic compounds in deep ocean hydrothermal plumes.</title>
        <authorList>
            <person name="Zhou Z."/>
            <person name="Liu Y."/>
            <person name="Pan J."/>
            <person name="Cron B.R."/>
            <person name="Toner B.M."/>
            <person name="Anantharaman K."/>
            <person name="Breier J.A."/>
            <person name="Dick G.J."/>
            <person name="Li M."/>
        </authorList>
    </citation>
    <scope>NUCLEOTIDE SEQUENCE</scope>
    <source>
        <strain evidence="2">SZUA-1515</strain>
    </source>
</reference>
<dbReference type="SUPFAM" id="SSF55826">
    <property type="entry name" value="YbaK/ProRS associated domain"/>
    <property type="match status" value="1"/>
</dbReference>
<name>A0A833A3E8_CALS0</name>
<evidence type="ECO:0000259" key="1">
    <source>
        <dbReference type="Pfam" id="PF04073"/>
    </source>
</evidence>
<dbReference type="GO" id="GO:0002161">
    <property type="term" value="F:aminoacyl-tRNA deacylase activity"/>
    <property type="evidence" value="ECO:0007669"/>
    <property type="project" value="InterPro"/>
</dbReference>
<dbReference type="PANTHER" id="PTHR30411">
    <property type="entry name" value="CYTOPLASMIC PROTEIN"/>
    <property type="match status" value="1"/>
</dbReference>
<dbReference type="AlphaFoldDB" id="A0A833A3E8"/>
<dbReference type="Proteomes" id="UP000608579">
    <property type="component" value="Unassembled WGS sequence"/>
</dbReference>
<dbReference type="InterPro" id="IPR007214">
    <property type="entry name" value="YbaK/aa-tRNA-synth-assoc-dom"/>
</dbReference>